<proteinExistence type="predicted"/>
<accession>A0A8X6YS48</accession>
<gene>
    <name evidence="1" type="ORF">TNIN_227981</name>
</gene>
<comment type="caution">
    <text evidence="1">The sequence shown here is derived from an EMBL/GenBank/DDBJ whole genome shotgun (WGS) entry which is preliminary data.</text>
</comment>
<keyword evidence="2" id="KW-1185">Reference proteome</keyword>
<name>A0A8X6YS48_9ARAC</name>
<sequence length="91" mass="10202">MPRTPSPLLAENRKRTGHAFVRSMCSHHFTISHGNVSAEFSAVGETHPLAPPPPSPVFPRFFMGDAMNVRFGRDDVKKLIFLLEEKEKDAL</sequence>
<reference evidence="1" key="1">
    <citation type="submission" date="2020-08" db="EMBL/GenBank/DDBJ databases">
        <title>Multicomponent nature underlies the extraordinary mechanical properties of spider dragline silk.</title>
        <authorList>
            <person name="Kono N."/>
            <person name="Nakamura H."/>
            <person name="Mori M."/>
            <person name="Yoshida Y."/>
            <person name="Ohtoshi R."/>
            <person name="Malay A.D."/>
            <person name="Moran D.A.P."/>
            <person name="Tomita M."/>
            <person name="Numata K."/>
            <person name="Arakawa K."/>
        </authorList>
    </citation>
    <scope>NUCLEOTIDE SEQUENCE</scope>
</reference>
<evidence type="ECO:0000313" key="2">
    <source>
        <dbReference type="Proteomes" id="UP000886998"/>
    </source>
</evidence>
<dbReference type="AlphaFoldDB" id="A0A8X6YS48"/>
<evidence type="ECO:0000313" key="1">
    <source>
        <dbReference type="EMBL" id="GFY78220.1"/>
    </source>
</evidence>
<protein>
    <submittedName>
        <fullName evidence="1">Uncharacterized protein</fullName>
    </submittedName>
</protein>
<dbReference type="Proteomes" id="UP000886998">
    <property type="component" value="Unassembled WGS sequence"/>
</dbReference>
<dbReference type="EMBL" id="BMAV01022875">
    <property type="protein sequence ID" value="GFY78220.1"/>
    <property type="molecule type" value="Genomic_DNA"/>
</dbReference>
<organism evidence="1 2">
    <name type="scientific">Trichonephila inaurata madagascariensis</name>
    <dbReference type="NCBI Taxonomy" id="2747483"/>
    <lineage>
        <taxon>Eukaryota</taxon>
        <taxon>Metazoa</taxon>
        <taxon>Ecdysozoa</taxon>
        <taxon>Arthropoda</taxon>
        <taxon>Chelicerata</taxon>
        <taxon>Arachnida</taxon>
        <taxon>Araneae</taxon>
        <taxon>Araneomorphae</taxon>
        <taxon>Entelegynae</taxon>
        <taxon>Araneoidea</taxon>
        <taxon>Nephilidae</taxon>
        <taxon>Trichonephila</taxon>
        <taxon>Trichonephila inaurata</taxon>
    </lineage>
</organism>